<evidence type="ECO:0000313" key="5">
    <source>
        <dbReference type="Proteomes" id="UP000814176"/>
    </source>
</evidence>
<sequence length="504" mass="57455">MLRILSSSLKVDSFVKKDRAVQSRHYRLSMRNTLPALLLVSISFLTACIIWRDAAVPPLPVGASNDTPLDHGDRLDFPPSPYVPPIPALPKVPPHLNPLDYEHGPLRGPPTAHFRDSLRDDTKYLTSWLVAGFTNDYMTIGNMIYLAMITSRVPVIPPFTSEIGGDRVPIPFSDIFDLPYLRTTLGIPILEWQDVKDNRLAEELDAPPDELGCWNVWQAQNIIADAPRGSFSTSTLGLDISYTRAPDWIKLIPGFQHDLHSTFWSVARLAFPETRNEVLAQPAAHPTLPTQSGNQHPPDDQMLCYDILYYVVGAVPWEFEFDHSPMWRFVVKHFKFTQRLEELAEGYLRRTLNVPDGQEIPPYITIHARRGDFADWCGDVARDQCFPPLSAFAQRVFEVQNELRSKRGIEVTRVIMTGNERDPNWWNSVYELGWLQVDHDKERTVELYGKWYPVILDAIIQSRGIGFVGTDRSTFSSLARRRVAEWNNGAVRTVKWGTLDSDRH</sequence>
<keyword evidence="5" id="KW-1185">Reference proteome</keyword>
<dbReference type="Pfam" id="PF10250">
    <property type="entry name" value="O-FucT"/>
    <property type="match status" value="1"/>
</dbReference>
<name>A0ABQ8KG93_9APHY</name>
<evidence type="ECO:0000256" key="1">
    <source>
        <dbReference type="ARBA" id="ARBA00022679"/>
    </source>
</evidence>
<gene>
    <name evidence="4" type="ORF">C8Q71DRAFT_759910</name>
</gene>
<reference evidence="4 5" key="1">
    <citation type="journal article" date="2021" name="Environ. Microbiol.">
        <title>Gene family expansions and transcriptome signatures uncover fungal adaptations to wood decay.</title>
        <authorList>
            <person name="Hage H."/>
            <person name="Miyauchi S."/>
            <person name="Viragh M."/>
            <person name="Drula E."/>
            <person name="Min B."/>
            <person name="Chaduli D."/>
            <person name="Navarro D."/>
            <person name="Favel A."/>
            <person name="Norest M."/>
            <person name="Lesage-Meessen L."/>
            <person name="Balint B."/>
            <person name="Merenyi Z."/>
            <person name="de Eugenio L."/>
            <person name="Morin E."/>
            <person name="Martinez A.T."/>
            <person name="Baldrian P."/>
            <person name="Stursova M."/>
            <person name="Martinez M.J."/>
            <person name="Novotny C."/>
            <person name="Magnuson J.K."/>
            <person name="Spatafora J.W."/>
            <person name="Maurice S."/>
            <person name="Pangilinan J."/>
            <person name="Andreopoulos W."/>
            <person name="LaButti K."/>
            <person name="Hundley H."/>
            <person name="Na H."/>
            <person name="Kuo A."/>
            <person name="Barry K."/>
            <person name="Lipzen A."/>
            <person name="Henrissat B."/>
            <person name="Riley R."/>
            <person name="Ahrendt S."/>
            <person name="Nagy L.G."/>
            <person name="Grigoriev I.V."/>
            <person name="Martin F."/>
            <person name="Rosso M.N."/>
        </authorList>
    </citation>
    <scope>NUCLEOTIDE SEQUENCE [LARGE SCALE GENOMIC DNA]</scope>
    <source>
        <strain evidence="4 5">CIRM-BRFM 1785</strain>
    </source>
</reference>
<dbReference type="CDD" id="cd11296">
    <property type="entry name" value="O-FucT_like"/>
    <property type="match status" value="1"/>
</dbReference>
<protein>
    <submittedName>
        <fullName evidence="4">Uncharacterized protein</fullName>
    </submittedName>
</protein>
<dbReference type="Gene3D" id="3.40.50.11350">
    <property type="match status" value="1"/>
</dbReference>
<proteinExistence type="predicted"/>
<dbReference type="InterPro" id="IPR019378">
    <property type="entry name" value="GDP-Fuc_O-FucTrfase"/>
</dbReference>
<organism evidence="4 5">
    <name type="scientific">Rhodofomes roseus</name>
    <dbReference type="NCBI Taxonomy" id="34475"/>
    <lineage>
        <taxon>Eukaryota</taxon>
        <taxon>Fungi</taxon>
        <taxon>Dikarya</taxon>
        <taxon>Basidiomycota</taxon>
        <taxon>Agaricomycotina</taxon>
        <taxon>Agaricomycetes</taxon>
        <taxon>Polyporales</taxon>
        <taxon>Rhodofomes</taxon>
    </lineage>
</organism>
<evidence type="ECO:0000256" key="2">
    <source>
        <dbReference type="ARBA" id="ARBA00023253"/>
    </source>
</evidence>
<dbReference type="Proteomes" id="UP000814176">
    <property type="component" value="Unassembled WGS sequence"/>
</dbReference>
<evidence type="ECO:0000256" key="3">
    <source>
        <dbReference type="ARBA" id="ARBA00023277"/>
    </source>
</evidence>
<dbReference type="RefSeq" id="XP_047779042.1">
    <property type="nucleotide sequence ID" value="XM_047923812.1"/>
</dbReference>
<dbReference type="EMBL" id="JADCUA010000010">
    <property type="protein sequence ID" value="KAH9836804.1"/>
    <property type="molecule type" value="Genomic_DNA"/>
</dbReference>
<keyword evidence="1" id="KW-0808">Transferase</keyword>
<dbReference type="GeneID" id="72004544"/>
<evidence type="ECO:0000313" key="4">
    <source>
        <dbReference type="EMBL" id="KAH9836804.1"/>
    </source>
</evidence>
<keyword evidence="2" id="KW-0294">Fucose metabolism</keyword>
<comment type="caution">
    <text evidence="4">The sequence shown here is derived from an EMBL/GenBank/DDBJ whole genome shotgun (WGS) entry which is preliminary data.</text>
</comment>
<keyword evidence="3" id="KW-0119">Carbohydrate metabolism</keyword>
<accession>A0ABQ8KG93</accession>